<accession>A0A162UKC7</accession>
<keyword evidence="2" id="KW-1185">Reference proteome</keyword>
<organism evidence="1 2">
    <name type="scientific">Clostridium magnum DSM 2767</name>
    <dbReference type="NCBI Taxonomy" id="1121326"/>
    <lineage>
        <taxon>Bacteria</taxon>
        <taxon>Bacillati</taxon>
        <taxon>Bacillota</taxon>
        <taxon>Clostridia</taxon>
        <taxon>Eubacteriales</taxon>
        <taxon>Clostridiaceae</taxon>
        <taxon>Clostridium</taxon>
    </lineage>
</organism>
<sequence length="99" mass="11661">MSDDNKAAPYIKSLAAVEIINFCDILFLYIRVHDKNELDNLQNCYVKFTELYEEGKEPKIIKMNGKVLPFIEVIRRSYIKFSKSENLKRLMDNIINNNN</sequence>
<evidence type="ECO:0000313" key="1">
    <source>
        <dbReference type="EMBL" id="KZL94015.1"/>
    </source>
</evidence>
<dbReference type="AlphaFoldDB" id="A0A162UKC7"/>
<proteinExistence type="predicted"/>
<comment type="caution">
    <text evidence="1">The sequence shown here is derived from an EMBL/GenBank/DDBJ whole genome shotgun (WGS) entry which is preliminary data.</text>
</comment>
<evidence type="ECO:0000313" key="2">
    <source>
        <dbReference type="Proteomes" id="UP000076603"/>
    </source>
</evidence>
<name>A0A162UKC7_9CLOT</name>
<gene>
    <name evidence="1" type="ORF">CLMAG_10680</name>
</gene>
<dbReference type="EMBL" id="LWAE01000001">
    <property type="protein sequence ID" value="KZL94015.1"/>
    <property type="molecule type" value="Genomic_DNA"/>
</dbReference>
<dbReference type="PATRIC" id="fig|1121326.3.peg.1028"/>
<reference evidence="1 2" key="1">
    <citation type="submission" date="2016-04" db="EMBL/GenBank/DDBJ databases">
        <title>Genome sequence of Clostridium magnum DSM 2767.</title>
        <authorList>
            <person name="Poehlein A."/>
            <person name="Uhlig R."/>
            <person name="Fischer R."/>
            <person name="Bahl H."/>
            <person name="Daniel R."/>
        </authorList>
    </citation>
    <scope>NUCLEOTIDE SEQUENCE [LARGE SCALE GENOMIC DNA]</scope>
    <source>
        <strain evidence="1 2">DSM 2767</strain>
    </source>
</reference>
<dbReference type="RefSeq" id="WP_242872929.1">
    <property type="nucleotide sequence ID" value="NZ_FQXL01000010.1"/>
</dbReference>
<dbReference type="Proteomes" id="UP000076603">
    <property type="component" value="Unassembled WGS sequence"/>
</dbReference>
<protein>
    <submittedName>
        <fullName evidence="1">Uncharacterized protein</fullName>
    </submittedName>
</protein>